<dbReference type="WBParaSite" id="HNAJ_0000138401-mRNA-1">
    <property type="protein sequence ID" value="HNAJ_0000138401-mRNA-1"/>
    <property type="gene ID" value="HNAJ_0000138401"/>
</dbReference>
<evidence type="ECO:0000313" key="2">
    <source>
        <dbReference type="Proteomes" id="UP000278807"/>
    </source>
</evidence>
<sequence>GKDVSTECCLTTEALRKENRDLSESITGAADICVDILRHLSALQSKVPLHCADASQPSYMAEITELREKLEEAEHFIGAESPPLDSHICKWNICCSGDVAVATPF</sequence>
<keyword evidence="2" id="KW-1185">Reference proteome</keyword>
<proteinExistence type="predicted"/>
<accession>A0A0R3T327</accession>
<name>A0A0R3T327_RODNA</name>
<evidence type="ECO:0000313" key="3">
    <source>
        <dbReference type="WBParaSite" id="HNAJ_0000138401-mRNA-1"/>
    </source>
</evidence>
<dbReference type="Proteomes" id="UP000278807">
    <property type="component" value="Unassembled WGS sequence"/>
</dbReference>
<organism evidence="3">
    <name type="scientific">Rodentolepis nana</name>
    <name type="common">Dwarf tapeworm</name>
    <name type="synonym">Hymenolepis nana</name>
    <dbReference type="NCBI Taxonomy" id="102285"/>
    <lineage>
        <taxon>Eukaryota</taxon>
        <taxon>Metazoa</taxon>
        <taxon>Spiralia</taxon>
        <taxon>Lophotrochozoa</taxon>
        <taxon>Platyhelminthes</taxon>
        <taxon>Cestoda</taxon>
        <taxon>Eucestoda</taxon>
        <taxon>Cyclophyllidea</taxon>
        <taxon>Hymenolepididae</taxon>
        <taxon>Rodentolepis</taxon>
    </lineage>
</organism>
<protein>
    <submittedName>
        <fullName evidence="3">HAUS augmin-like complex subunit 7</fullName>
    </submittedName>
</protein>
<evidence type="ECO:0000313" key="1">
    <source>
        <dbReference type="EMBL" id="VDN97242.1"/>
    </source>
</evidence>
<gene>
    <name evidence="1" type="ORF">HNAJ_LOCUS1383</name>
</gene>
<dbReference type="EMBL" id="UZAE01000530">
    <property type="protein sequence ID" value="VDN97242.1"/>
    <property type="molecule type" value="Genomic_DNA"/>
</dbReference>
<reference evidence="3" key="1">
    <citation type="submission" date="2017-02" db="UniProtKB">
        <authorList>
            <consortium name="WormBaseParasite"/>
        </authorList>
    </citation>
    <scope>IDENTIFICATION</scope>
</reference>
<dbReference type="AlphaFoldDB" id="A0A0R3T327"/>
<reference evidence="1 2" key="2">
    <citation type="submission" date="2018-11" db="EMBL/GenBank/DDBJ databases">
        <authorList>
            <consortium name="Pathogen Informatics"/>
        </authorList>
    </citation>
    <scope>NUCLEOTIDE SEQUENCE [LARGE SCALE GENOMIC DNA]</scope>
</reference>